<evidence type="ECO:0000313" key="18">
    <source>
        <dbReference type="EMBL" id="MCQ4813320.1"/>
    </source>
</evidence>
<reference evidence="18 19" key="1">
    <citation type="submission" date="2022-06" db="EMBL/GenBank/DDBJ databases">
        <title>Isolation of gut microbiota from human fecal samples.</title>
        <authorList>
            <person name="Pamer E.G."/>
            <person name="Barat B."/>
            <person name="Waligurski E."/>
            <person name="Medina S."/>
            <person name="Paddock L."/>
            <person name="Mostad J."/>
        </authorList>
    </citation>
    <scope>NUCLEOTIDE SEQUENCE [LARGE SCALE GENOMIC DNA]</scope>
    <source>
        <strain evidence="18 19">DFI.9.90</strain>
    </source>
</reference>
<dbReference type="InterPro" id="IPR006094">
    <property type="entry name" value="Oxid_FAD_bind_N"/>
</dbReference>
<keyword evidence="8 16" id="KW-0274">FAD</keyword>
<dbReference type="InterPro" id="IPR016169">
    <property type="entry name" value="FAD-bd_PCMH_sub2"/>
</dbReference>
<dbReference type="NCBIfam" id="NF010480">
    <property type="entry name" value="PRK13905.1"/>
    <property type="match status" value="1"/>
</dbReference>
<organism evidence="18 19">
    <name type="scientific">Cloacibacillus evryensis</name>
    <dbReference type="NCBI Taxonomy" id="508460"/>
    <lineage>
        <taxon>Bacteria</taxon>
        <taxon>Thermotogati</taxon>
        <taxon>Synergistota</taxon>
        <taxon>Synergistia</taxon>
        <taxon>Synergistales</taxon>
        <taxon>Synergistaceae</taxon>
        <taxon>Cloacibacillus</taxon>
    </lineage>
</organism>
<evidence type="ECO:0000256" key="11">
    <source>
        <dbReference type="ARBA" id="ARBA00022984"/>
    </source>
</evidence>
<dbReference type="GeneID" id="95756171"/>
<dbReference type="EMBL" id="JANFYT010000004">
    <property type="protein sequence ID" value="MCQ4813320.1"/>
    <property type="molecule type" value="Genomic_DNA"/>
</dbReference>
<evidence type="ECO:0000256" key="8">
    <source>
        <dbReference type="ARBA" id="ARBA00022827"/>
    </source>
</evidence>
<dbReference type="NCBIfam" id="TIGR00179">
    <property type="entry name" value="murB"/>
    <property type="match status" value="1"/>
</dbReference>
<keyword evidence="5 16" id="KW-0963">Cytoplasm</keyword>
<evidence type="ECO:0000259" key="17">
    <source>
        <dbReference type="PROSITE" id="PS51387"/>
    </source>
</evidence>
<dbReference type="PROSITE" id="PS51387">
    <property type="entry name" value="FAD_PCMH"/>
    <property type="match status" value="1"/>
</dbReference>
<dbReference type="GO" id="GO:0071949">
    <property type="term" value="F:FAD binding"/>
    <property type="evidence" value="ECO:0007669"/>
    <property type="project" value="InterPro"/>
</dbReference>
<name>A0AAW5JXP9_9BACT</name>
<evidence type="ECO:0000256" key="1">
    <source>
        <dbReference type="ARBA" id="ARBA00001974"/>
    </source>
</evidence>
<dbReference type="Proteomes" id="UP001205919">
    <property type="component" value="Unassembled WGS sequence"/>
</dbReference>
<dbReference type="InterPro" id="IPR016166">
    <property type="entry name" value="FAD-bd_PCMH"/>
</dbReference>
<evidence type="ECO:0000313" key="19">
    <source>
        <dbReference type="Proteomes" id="UP001205919"/>
    </source>
</evidence>
<comment type="caution">
    <text evidence="18">The sequence shown here is derived from an EMBL/GenBank/DDBJ whole genome shotgun (WGS) entry which is preliminary data.</text>
</comment>
<dbReference type="Gene3D" id="3.90.78.10">
    <property type="entry name" value="UDP-N-acetylenolpyruvoylglucosamine reductase, C-terminal domain"/>
    <property type="match status" value="1"/>
</dbReference>
<dbReference type="InterPro" id="IPR036318">
    <property type="entry name" value="FAD-bd_PCMH-like_sf"/>
</dbReference>
<dbReference type="GO" id="GO:0008762">
    <property type="term" value="F:UDP-N-acetylmuramate dehydrogenase activity"/>
    <property type="evidence" value="ECO:0007669"/>
    <property type="project" value="UniProtKB-UniRule"/>
</dbReference>
<keyword evidence="9 16" id="KW-0521">NADP</keyword>
<feature type="active site" description="Proton donor" evidence="16">
    <location>
        <position position="216"/>
    </location>
</feature>
<comment type="function">
    <text evidence="2 16">Cell wall formation.</text>
</comment>
<protein>
    <recommendedName>
        <fullName evidence="16">UDP-N-acetylenolpyruvoylglucosamine reductase</fullName>
        <ecNumber evidence="16">1.3.1.98</ecNumber>
    </recommendedName>
    <alternativeName>
        <fullName evidence="16">UDP-N-acetylmuramate dehydrogenase</fullName>
    </alternativeName>
</protein>
<dbReference type="HAMAP" id="MF_00037">
    <property type="entry name" value="MurB"/>
    <property type="match status" value="1"/>
</dbReference>
<dbReference type="Gene3D" id="3.30.43.10">
    <property type="entry name" value="Uridine Diphospho-n-acetylenolpyruvylglucosamine Reductase, domain 2"/>
    <property type="match status" value="1"/>
</dbReference>
<dbReference type="AlphaFoldDB" id="A0AAW5JXP9"/>
<comment type="similarity">
    <text evidence="16">Belongs to the MurB family.</text>
</comment>
<keyword evidence="6 16" id="KW-0132">Cell division</keyword>
<dbReference type="Gene3D" id="3.30.465.10">
    <property type="match status" value="1"/>
</dbReference>
<keyword evidence="7 16" id="KW-0285">Flavoprotein</keyword>
<evidence type="ECO:0000256" key="16">
    <source>
        <dbReference type="HAMAP-Rule" id="MF_00037"/>
    </source>
</evidence>
<evidence type="ECO:0000256" key="5">
    <source>
        <dbReference type="ARBA" id="ARBA00022490"/>
    </source>
</evidence>
<feature type="active site" evidence="16">
    <location>
        <position position="167"/>
    </location>
</feature>
<evidence type="ECO:0000256" key="12">
    <source>
        <dbReference type="ARBA" id="ARBA00023002"/>
    </source>
</evidence>
<evidence type="ECO:0000256" key="9">
    <source>
        <dbReference type="ARBA" id="ARBA00022857"/>
    </source>
</evidence>
<dbReference type="GO" id="GO:0071555">
    <property type="term" value="P:cell wall organization"/>
    <property type="evidence" value="ECO:0007669"/>
    <property type="project" value="UniProtKB-KW"/>
</dbReference>
<keyword evidence="11 16" id="KW-0573">Peptidoglycan synthesis</keyword>
<evidence type="ECO:0000256" key="6">
    <source>
        <dbReference type="ARBA" id="ARBA00022618"/>
    </source>
</evidence>
<dbReference type="GO" id="GO:0051301">
    <property type="term" value="P:cell division"/>
    <property type="evidence" value="ECO:0007669"/>
    <property type="project" value="UniProtKB-KW"/>
</dbReference>
<dbReference type="GO" id="GO:0005829">
    <property type="term" value="C:cytosol"/>
    <property type="evidence" value="ECO:0007669"/>
    <property type="project" value="TreeGrafter"/>
</dbReference>
<dbReference type="SUPFAM" id="SSF56194">
    <property type="entry name" value="Uridine diphospho-N-Acetylenolpyruvylglucosamine reductase, MurB, C-terminal domain"/>
    <property type="match status" value="1"/>
</dbReference>
<accession>A0AAW5JXP9</accession>
<dbReference type="InterPro" id="IPR036635">
    <property type="entry name" value="MurB_C_sf"/>
</dbReference>
<comment type="subcellular location">
    <subcellularLocation>
        <location evidence="3 16">Cytoplasm</location>
    </subcellularLocation>
</comment>
<evidence type="ECO:0000256" key="14">
    <source>
        <dbReference type="ARBA" id="ARBA00023316"/>
    </source>
</evidence>
<dbReference type="InterPro" id="IPR011601">
    <property type="entry name" value="MurB_C"/>
</dbReference>
<keyword evidence="12 16" id="KW-0560">Oxidoreductase</keyword>
<evidence type="ECO:0000256" key="7">
    <source>
        <dbReference type="ARBA" id="ARBA00022630"/>
    </source>
</evidence>
<dbReference type="Pfam" id="PF01565">
    <property type="entry name" value="FAD_binding_4"/>
    <property type="match status" value="1"/>
</dbReference>
<evidence type="ECO:0000256" key="2">
    <source>
        <dbReference type="ARBA" id="ARBA00003921"/>
    </source>
</evidence>
<evidence type="ECO:0000256" key="10">
    <source>
        <dbReference type="ARBA" id="ARBA00022960"/>
    </source>
</evidence>
<feature type="active site" evidence="16">
    <location>
        <position position="286"/>
    </location>
</feature>
<dbReference type="RefSeq" id="WP_008711570.1">
    <property type="nucleotide sequence ID" value="NZ_CABKQM010000008.1"/>
</dbReference>
<evidence type="ECO:0000256" key="15">
    <source>
        <dbReference type="ARBA" id="ARBA00048914"/>
    </source>
</evidence>
<dbReference type="InterPro" id="IPR003170">
    <property type="entry name" value="MurB"/>
</dbReference>
<evidence type="ECO:0000256" key="3">
    <source>
        <dbReference type="ARBA" id="ARBA00004496"/>
    </source>
</evidence>
<dbReference type="InterPro" id="IPR016167">
    <property type="entry name" value="FAD-bd_PCMH_sub1"/>
</dbReference>
<keyword evidence="10 16" id="KW-0133">Cell shape</keyword>
<feature type="domain" description="FAD-binding PCMH-type" evidence="17">
    <location>
        <begin position="19"/>
        <end position="188"/>
    </location>
</feature>
<dbReference type="EC" id="1.3.1.98" evidence="16"/>
<sequence>MEKGALITNCSLKELNTWQCGGRCLWLAAPASASEAVSLIEEARGSSTRLYTLGGGSNILVQDGLLNAGVISSAALDSLDIREDGGAVSVEAGAGVQVRKMLALALERGLGGLAFLTGIPGTIGGALYGNAGAAGESFAPLVEWIETVSHAGELRRWQRGDLSWQYRESPWREPPLLITKALFRLFYEQKDNIIKNIRHFAELKKGQPIGAKTAGCVFKNPPGEAAGRLLEQCGCKELSVGGARVSQRHANFIENHGCARAEDIYNLTRMCQKRVYEEFGIKLAYEIKFFGAF</sequence>
<dbReference type="SUPFAM" id="SSF56176">
    <property type="entry name" value="FAD-binding/transporter-associated domain-like"/>
    <property type="match status" value="1"/>
</dbReference>
<keyword evidence="14 16" id="KW-0961">Cell wall biogenesis/degradation</keyword>
<dbReference type="PANTHER" id="PTHR21071:SF4">
    <property type="entry name" value="UDP-N-ACETYLENOLPYRUVOYLGLUCOSAMINE REDUCTASE"/>
    <property type="match status" value="1"/>
</dbReference>
<dbReference type="Pfam" id="PF02873">
    <property type="entry name" value="MurB_C"/>
    <property type="match status" value="1"/>
</dbReference>
<keyword evidence="13 16" id="KW-0131">Cell cycle</keyword>
<evidence type="ECO:0000256" key="13">
    <source>
        <dbReference type="ARBA" id="ARBA00023306"/>
    </source>
</evidence>
<gene>
    <name evidence="16 18" type="primary">murB</name>
    <name evidence="18" type="ORF">NE630_02650</name>
</gene>
<keyword evidence="19" id="KW-1185">Reference proteome</keyword>
<comment type="pathway">
    <text evidence="4 16">Cell wall biogenesis; peptidoglycan biosynthesis.</text>
</comment>
<dbReference type="GO" id="GO:0009252">
    <property type="term" value="P:peptidoglycan biosynthetic process"/>
    <property type="evidence" value="ECO:0007669"/>
    <property type="project" value="UniProtKB-UniRule"/>
</dbReference>
<dbReference type="GO" id="GO:0008360">
    <property type="term" value="P:regulation of cell shape"/>
    <property type="evidence" value="ECO:0007669"/>
    <property type="project" value="UniProtKB-KW"/>
</dbReference>
<comment type="cofactor">
    <cofactor evidence="1 16">
        <name>FAD</name>
        <dbReference type="ChEBI" id="CHEBI:57692"/>
    </cofactor>
</comment>
<evidence type="ECO:0000256" key="4">
    <source>
        <dbReference type="ARBA" id="ARBA00004752"/>
    </source>
</evidence>
<dbReference type="PANTHER" id="PTHR21071">
    <property type="entry name" value="UDP-N-ACETYLENOLPYRUVOYLGLUCOSAMINE REDUCTASE"/>
    <property type="match status" value="1"/>
</dbReference>
<proteinExistence type="inferred from homology"/>
<comment type="catalytic activity">
    <reaction evidence="15 16">
        <text>UDP-N-acetyl-alpha-D-muramate + NADP(+) = UDP-N-acetyl-3-O-(1-carboxyvinyl)-alpha-D-glucosamine + NADPH + H(+)</text>
        <dbReference type="Rhea" id="RHEA:12248"/>
        <dbReference type="ChEBI" id="CHEBI:15378"/>
        <dbReference type="ChEBI" id="CHEBI:57783"/>
        <dbReference type="ChEBI" id="CHEBI:58349"/>
        <dbReference type="ChEBI" id="CHEBI:68483"/>
        <dbReference type="ChEBI" id="CHEBI:70757"/>
        <dbReference type="EC" id="1.3.1.98"/>
    </reaction>
</comment>